<feature type="transmembrane region" description="Helical" evidence="1">
    <location>
        <begin position="254"/>
        <end position="281"/>
    </location>
</feature>
<dbReference type="AlphaFoldDB" id="A0A0B2VII5"/>
<keyword evidence="1" id="KW-0812">Transmembrane</keyword>
<name>A0A0B2VII5_TOXCA</name>
<keyword evidence="1" id="KW-0472">Membrane</keyword>
<dbReference type="EMBL" id="JPKZ01001543">
    <property type="protein sequence ID" value="KHN81348.1"/>
    <property type="molecule type" value="Genomic_DNA"/>
</dbReference>
<dbReference type="PROSITE" id="PS50202">
    <property type="entry name" value="MSP"/>
    <property type="match status" value="1"/>
</dbReference>
<dbReference type="OrthoDB" id="5834741at2759"/>
<feature type="domain" description="MSP" evidence="2">
    <location>
        <begin position="13"/>
        <end position="137"/>
    </location>
</feature>
<evidence type="ECO:0000259" key="2">
    <source>
        <dbReference type="PROSITE" id="PS50202"/>
    </source>
</evidence>
<keyword evidence="1" id="KW-1133">Transmembrane helix</keyword>
<dbReference type="Proteomes" id="UP000031036">
    <property type="component" value="Unassembled WGS sequence"/>
</dbReference>
<sequence length="286" mass="31564">KTGSGKATLNEALVAIEPGFPLFAPRPSTQLPLKRTANMVLVNISSLRLIFKIEHSDSAEAKKYLVRPDVDYLPPHGCRSVTISILNDPPQPGKEHEFIYHIVPLGADDGLGMSAKEYWKSKNLDKGSDKRTQEGQFICIEPEPRSGNSMLGIRRQLSRPDVAARASLSTSVKDVMERSSHENTTFGQFVMKPAPSVVNKLVAVDEELIGPLAVNAAAYQRVPSRRRQADNESDEALRSVTLCKCQLSLESKRYFWQSAAAMRAFCYGFILALIPMGIIALKKSHA</sequence>
<dbReference type="InterPro" id="IPR008962">
    <property type="entry name" value="PapD-like_sf"/>
</dbReference>
<dbReference type="InterPro" id="IPR013783">
    <property type="entry name" value="Ig-like_fold"/>
</dbReference>
<evidence type="ECO:0000256" key="1">
    <source>
        <dbReference type="SAM" id="Phobius"/>
    </source>
</evidence>
<evidence type="ECO:0000313" key="3">
    <source>
        <dbReference type="EMBL" id="KHN81348.1"/>
    </source>
</evidence>
<comment type="caution">
    <text evidence="3">The sequence shown here is derived from an EMBL/GenBank/DDBJ whole genome shotgun (WGS) entry which is preliminary data.</text>
</comment>
<organism evidence="3 4">
    <name type="scientific">Toxocara canis</name>
    <name type="common">Canine roundworm</name>
    <dbReference type="NCBI Taxonomy" id="6265"/>
    <lineage>
        <taxon>Eukaryota</taxon>
        <taxon>Metazoa</taxon>
        <taxon>Ecdysozoa</taxon>
        <taxon>Nematoda</taxon>
        <taxon>Chromadorea</taxon>
        <taxon>Rhabditida</taxon>
        <taxon>Spirurina</taxon>
        <taxon>Ascaridomorpha</taxon>
        <taxon>Ascaridoidea</taxon>
        <taxon>Toxocaridae</taxon>
        <taxon>Toxocara</taxon>
    </lineage>
</organism>
<reference evidence="3 4" key="1">
    <citation type="submission" date="2014-11" db="EMBL/GenBank/DDBJ databases">
        <title>Genetic blueprint of the zoonotic pathogen Toxocara canis.</title>
        <authorList>
            <person name="Zhu X.-Q."/>
            <person name="Korhonen P.K."/>
            <person name="Cai H."/>
            <person name="Young N.D."/>
            <person name="Nejsum P."/>
            <person name="von Samson-Himmelstjerna G."/>
            <person name="Boag P.R."/>
            <person name="Tan P."/>
            <person name="Li Q."/>
            <person name="Min J."/>
            <person name="Yang Y."/>
            <person name="Wang X."/>
            <person name="Fang X."/>
            <person name="Hall R.S."/>
            <person name="Hofmann A."/>
            <person name="Sternberg P.W."/>
            <person name="Jex A.R."/>
            <person name="Gasser R.B."/>
        </authorList>
    </citation>
    <scope>NUCLEOTIDE SEQUENCE [LARGE SCALE GENOMIC DNA]</scope>
    <source>
        <strain evidence="3">PN_DK_2014</strain>
    </source>
</reference>
<protein>
    <recommendedName>
        <fullName evidence="2">MSP domain-containing protein</fullName>
    </recommendedName>
</protein>
<accession>A0A0B2VII5</accession>
<dbReference type="SUPFAM" id="SSF49354">
    <property type="entry name" value="PapD-like"/>
    <property type="match status" value="1"/>
</dbReference>
<feature type="non-terminal residue" evidence="3">
    <location>
        <position position="1"/>
    </location>
</feature>
<proteinExistence type="predicted"/>
<keyword evidence="4" id="KW-1185">Reference proteome</keyword>
<evidence type="ECO:0000313" key="4">
    <source>
        <dbReference type="Proteomes" id="UP000031036"/>
    </source>
</evidence>
<dbReference type="InterPro" id="IPR000535">
    <property type="entry name" value="MSP_dom"/>
</dbReference>
<dbReference type="Gene3D" id="2.60.40.10">
    <property type="entry name" value="Immunoglobulins"/>
    <property type="match status" value="1"/>
</dbReference>
<gene>
    <name evidence="3" type="ORF">Tcan_08524</name>
</gene>